<keyword evidence="6" id="KW-1017">Isopeptide bond</keyword>
<evidence type="ECO:0000256" key="3">
    <source>
        <dbReference type="ARBA" id="ARBA00004286"/>
    </source>
</evidence>
<keyword evidence="10 13" id="KW-0238">DNA-binding</keyword>
<dbReference type="InterPro" id="IPR032454">
    <property type="entry name" value="Histone_H2A_C"/>
</dbReference>
<comment type="caution">
    <text evidence="16">The sequence shown here is derived from an EMBL/GenBank/DDBJ whole genome shotgun (WGS) entry which is preliminary data.</text>
</comment>
<evidence type="ECO:0000256" key="1">
    <source>
        <dbReference type="ARBA" id="ARBA00002001"/>
    </source>
</evidence>
<comment type="subunit">
    <text evidence="13">The nucleosome is a histone octamer containing two molecules each of H2A, H2B, H3 and H4 assembled in one H3-H4 heterotetramer and two H2A-H2B heterodimers. The octamer wraps approximately 147 bp of DNA.</text>
</comment>
<evidence type="ECO:0000256" key="9">
    <source>
        <dbReference type="ARBA" id="ARBA00022990"/>
    </source>
</evidence>
<dbReference type="EMBL" id="VWZA01001813">
    <property type="protein sequence ID" value="NXF52140.1"/>
    <property type="molecule type" value="Genomic_DNA"/>
</dbReference>
<evidence type="ECO:0000256" key="12">
    <source>
        <dbReference type="ARBA" id="ARBA00023269"/>
    </source>
</evidence>
<dbReference type="GO" id="GO:0030527">
    <property type="term" value="F:structural constituent of chromatin"/>
    <property type="evidence" value="ECO:0007669"/>
    <property type="project" value="InterPro"/>
</dbReference>
<evidence type="ECO:0000256" key="4">
    <source>
        <dbReference type="ARBA" id="ARBA00010691"/>
    </source>
</evidence>
<dbReference type="Proteomes" id="UP000569728">
    <property type="component" value="Unassembled WGS sequence"/>
</dbReference>
<feature type="non-terminal residue" evidence="16">
    <location>
        <position position="1"/>
    </location>
</feature>
<dbReference type="GO" id="GO:0005634">
    <property type="term" value="C:nucleus"/>
    <property type="evidence" value="ECO:0007669"/>
    <property type="project" value="UniProtKB-SubCell"/>
</dbReference>
<reference evidence="16 17" key="1">
    <citation type="submission" date="2019-09" db="EMBL/GenBank/DDBJ databases">
        <title>Bird 10,000 Genomes (B10K) Project - Family phase.</title>
        <authorList>
            <person name="Zhang G."/>
        </authorList>
    </citation>
    <scope>NUCLEOTIDE SEQUENCE [LARGE SCALE GENOMIC DNA]</scope>
    <source>
        <strain evidence="16">B10K-CU-031-11</strain>
        <tissue evidence="16">Muscle</tissue>
    </source>
</reference>
<proteinExistence type="inferred from homology"/>
<comment type="subcellular location">
    <subcellularLocation>
        <location evidence="3">Chromosome</location>
    </subcellularLocation>
    <subcellularLocation>
        <location evidence="2 13">Nucleus</location>
    </subcellularLocation>
</comment>
<evidence type="ECO:0000256" key="6">
    <source>
        <dbReference type="ARBA" id="ARBA00022499"/>
    </source>
</evidence>
<dbReference type="InterPro" id="IPR007125">
    <property type="entry name" value="H2A/H2B/H3"/>
</dbReference>
<dbReference type="AlphaFoldDB" id="A0A7K8UDJ5"/>
<dbReference type="SUPFAM" id="SSF47113">
    <property type="entry name" value="Histone-fold"/>
    <property type="match status" value="1"/>
</dbReference>
<dbReference type="CDD" id="cd00074">
    <property type="entry name" value="HFD_H2A"/>
    <property type="match status" value="1"/>
</dbReference>
<name>A0A7K8UDJ5_OCEOC</name>
<evidence type="ECO:0000256" key="8">
    <source>
        <dbReference type="ARBA" id="ARBA00022843"/>
    </source>
</evidence>
<dbReference type="Pfam" id="PF16211">
    <property type="entry name" value="Histone_H2A_C"/>
    <property type="match status" value="1"/>
</dbReference>
<evidence type="ECO:0000256" key="7">
    <source>
        <dbReference type="ARBA" id="ARBA00022553"/>
    </source>
</evidence>
<evidence type="ECO:0000256" key="10">
    <source>
        <dbReference type="ARBA" id="ARBA00023125"/>
    </source>
</evidence>
<dbReference type="Pfam" id="PF00125">
    <property type="entry name" value="Histone"/>
    <property type="match status" value="1"/>
</dbReference>
<evidence type="ECO:0000256" key="5">
    <source>
        <dbReference type="ARBA" id="ARBA00022454"/>
    </source>
</evidence>
<dbReference type="SMART" id="SM00414">
    <property type="entry name" value="H2A"/>
    <property type="match status" value="1"/>
</dbReference>
<evidence type="ECO:0000313" key="16">
    <source>
        <dbReference type="EMBL" id="NXF52140.1"/>
    </source>
</evidence>
<keyword evidence="9" id="KW-0007">Acetylation</keyword>
<dbReference type="GO" id="GO:0003677">
    <property type="term" value="F:DNA binding"/>
    <property type="evidence" value="ECO:0007669"/>
    <property type="project" value="UniProtKB-KW"/>
</dbReference>
<evidence type="ECO:0000256" key="2">
    <source>
        <dbReference type="ARBA" id="ARBA00004123"/>
    </source>
</evidence>
<keyword evidence="5 13" id="KW-0158">Chromosome</keyword>
<feature type="domain" description="Core Histone H2A/H2B/H3" evidence="14">
    <location>
        <begin position="8"/>
        <end position="55"/>
    </location>
</feature>
<dbReference type="PANTHER" id="PTHR23430">
    <property type="entry name" value="HISTONE H2A"/>
    <property type="match status" value="1"/>
</dbReference>
<organism evidence="16 17">
    <name type="scientific">Oceanites oceanicus</name>
    <name type="common">Wilson's storm petrel</name>
    <name type="synonym">Procellaria oceanica</name>
    <dbReference type="NCBI Taxonomy" id="79653"/>
    <lineage>
        <taxon>Eukaryota</taxon>
        <taxon>Metazoa</taxon>
        <taxon>Chordata</taxon>
        <taxon>Craniata</taxon>
        <taxon>Vertebrata</taxon>
        <taxon>Euteleostomi</taxon>
        <taxon>Archelosauria</taxon>
        <taxon>Archosauria</taxon>
        <taxon>Dinosauria</taxon>
        <taxon>Saurischia</taxon>
        <taxon>Theropoda</taxon>
        <taxon>Coelurosauria</taxon>
        <taxon>Aves</taxon>
        <taxon>Neognathae</taxon>
        <taxon>Neoaves</taxon>
        <taxon>Aequornithes</taxon>
        <taxon>Procellariiformes</taxon>
        <taxon>Hydrobatidae</taxon>
        <taxon>Oceanites</taxon>
    </lineage>
</organism>
<dbReference type="GO" id="GO:0046982">
    <property type="term" value="F:protein heterodimerization activity"/>
    <property type="evidence" value="ECO:0007669"/>
    <property type="project" value="InterPro"/>
</dbReference>
<keyword evidence="11 13" id="KW-0539">Nucleus</keyword>
<evidence type="ECO:0000256" key="11">
    <source>
        <dbReference type="ARBA" id="ARBA00023242"/>
    </source>
</evidence>
<sequence length="101" mass="11029">LKRGNYANRIGPGAAVYLTAVLEYLSAEVLELAGNAARQNRKGRILPRHILLAVRNDEELTRLFSRVTIAQGGVRPNILSQLLPKKTIGVAAPFRGRGGRQ</sequence>
<keyword evidence="7" id="KW-0597">Phosphoprotein</keyword>
<dbReference type="Gene3D" id="1.10.20.10">
    <property type="entry name" value="Histone, subunit A"/>
    <property type="match status" value="1"/>
</dbReference>
<keyword evidence="17" id="KW-1185">Reference proteome</keyword>
<feature type="domain" description="Histone H2A C-terminal" evidence="15">
    <location>
        <begin position="58"/>
        <end position="87"/>
    </location>
</feature>
<dbReference type="FunFam" id="1.10.20.10:FF:000103">
    <property type="entry name" value="Histone H2A type 1"/>
    <property type="match status" value="1"/>
</dbReference>
<feature type="non-terminal residue" evidence="16">
    <location>
        <position position="101"/>
    </location>
</feature>
<comment type="function">
    <text evidence="1">Core component of nucleosome. Nucleosomes wrap and compact DNA into chromatin, limiting DNA accessibility to the cellular machineries which require DNA as a template. Histones thereby play a central role in transcription regulation, DNA repair, DNA replication and chromosomal stability. DNA accessibility is regulated via a complex set of post-translational modifications of histones, also called histone code, and nucleosome remodeling.</text>
</comment>
<protein>
    <recommendedName>
        <fullName evidence="13">Histone H2A</fullName>
    </recommendedName>
</protein>
<dbReference type="InterPro" id="IPR009072">
    <property type="entry name" value="Histone-fold"/>
</dbReference>
<evidence type="ECO:0000256" key="13">
    <source>
        <dbReference type="RuleBase" id="RU003767"/>
    </source>
</evidence>
<keyword evidence="8" id="KW-0832">Ubl conjugation</keyword>
<gene>
    <name evidence="16" type="primary">H2afj</name>
    <name evidence="16" type="ORF">OCEOCE_R12266</name>
</gene>
<dbReference type="GO" id="GO:0000786">
    <property type="term" value="C:nucleosome"/>
    <property type="evidence" value="ECO:0007669"/>
    <property type="project" value="UniProtKB-KW"/>
</dbReference>
<dbReference type="OrthoDB" id="1104503at2759"/>
<dbReference type="InterPro" id="IPR002119">
    <property type="entry name" value="Histone_H2A"/>
</dbReference>
<keyword evidence="12 13" id="KW-0544">Nucleosome core</keyword>
<comment type="similarity">
    <text evidence="4 13">Belongs to the histone H2A family.</text>
</comment>
<evidence type="ECO:0000313" key="17">
    <source>
        <dbReference type="Proteomes" id="UP000569728"/>
    </source>
</evidence>
<dbReference type="PRINTS" id="PR00620">
    <property type="entry name" value="HISTONEH2A"/>
</dbReference>
<evidence type="ECO:0000259" key="15">
    <source>
        <dbReference type="Pfam" id="PF16211"/>
    </source>
</evidence>
<accession>A0A7K8UDJ5</accession>
<evidence type="ECO:0000259" key="14">
    <source>
        <dbReference type="Pfam" id="PF00125"/>
    </source>
</evidence>